<keyword evidence="5" id="KW-1133">Transmembrane helix</keyword>
<dbReference type="Pfam" id="PF00487">
    <property type="entry name" value="FA_desaturase"/>
    <property type="match status" value="1"/>
</dbReference>
<feature type="transmembrane region" description="Helical" evidence="5">
    <location>
        <begin position="310"/>
        <end position="330"/>
    </location>
</feature>
<dbReference type="EMBL" id="CM035416">
    <property type="protein sequence ID" value="KAH7425712.1"/>
    <property type="molecule type" value="Genomic_DNA"/>
</dbReference>
<dbReference type="EMBL" id="CM035416">
    <property type="protein sequence ID" value="KAH7425714.1"/>
    <property type="molecule type" value="Genomic_DNA"/>
</dbReference>
<protein>
    <recommendedName>
        <fullName evidence="6">Cytochrome b5 heme-binding domain-containing protein</fullName>
    </recommendedName>
</protein>
<evidence type="ECO:0000256" key="2">
    <source>
        <dbReference type="ARBA" id="ARBA00022617"/>
    </source>
</evidence>
<accession>A0A8T2TVT3</accession>
<comment type="similarity">
    <text evidence="1">Belongs to the fatty acid desaturase type 1 family.</text>
</comment>
<sequence length="475" mass="54519">MAPRLSPHDTFAMPQDEMRVCTETYTPQEVLSHCTPTDCWLIIRGKVYDVTNWIPKHPGGSLIYVNAGRDCTQLFDSYHPFYVRKLLDHYCIGSLKLGQTEQDSGIASIQYKNSEDEDFYFALKDRVESHFKKLKVNPRVHPHMFIKSIFILTIYVLSYYVTFYWGRSFAVSLLAAMLTGFLAAEIGISIQHDANHGAYSEWGWLRYLMGASLDLVGASSFMWRQQHVVGHHSFTNVNGYDPDIRVKDPDLRRVTKDQPRRKYHYFQHWYLAGLYGLLALKSVFVDDFVAYKSNAIGLMKISRMTLPELCTFWGGKLFYAFYMLVLPAILSCHSSSKVVALYLFSQVIAGWTLALMFQVAHVVEKADFPVAEKVEGISKVSEGWAALQVRTTNNFSTDSLFWLHISGGLNFQIEHHLFPGVCHVYYPCIQPIVKETCKEFGIPYNCFPTFWSALKAHFDYLKVIGRTDFKLRLDG</sequence>
<feature type="domain" description="Cytochrome b5 heme-binding" evidence="6">
    <location>
        <begin position="22"/>
        <end position="96"/>
    </location>
</feature>
<evidence type="ECO:0000256" key="1">
    <source>
        <dbReference type="ARBA" id="ARBA00009295"/>
    </source>
</evidence>
<dbReference type="EMBL" id="CM035416">
    <property type="protein sequence ID" value="KAH7425711.1"/>
    <property type="molecule type" value="Genomic_DNA"/>
</dbReference>
<dbReference type="GO" id="GO:0016717">
    <property type="term" value="F:oxidoreductase activity, acting on paired donors, with oxidation of a pair of donors resulting in the reduction of molecular oxygen to two molecules of water"/>
    <property type="evidence" value="ECO:0007669"/>
    <property type="project" value="TreeGrafter"/>
</dbReference>
<dbReference type="CDD" id="cd03506">
    <property type="entry name" value="Delta6-FADS-like"/>
    <property type="match status" value="1"/>
</dbReference>
<keyword evidence="5" id="KW-0472">Membrane</keyword>
<evidence type="ECO:0000256" key="5">
    <source>
        <dbReference type="SAM" id="Phobius"/>
    </source>
</evidence>
<dbReference type="GO" id="GO:0046872">
    <property type="term" value="F:metal ion binding"/>
    <property type="evidence" value="ECO:0007669"/>
    <property type="project" value="UniProtKB-KW"/>
</dbReference>
<dbReference type="InterPro" id="IPR012171">
    <property type="entry name" value="Fatty_acid_desaturase"/>
</dbReference>
<dbReference type="GO" id="GO:0006636">
    <property type="term" value="P:unsaturated fatty acid biosynthetic process"/>
    <property type="evidence" value="ECO:0007669"/>
    <property type="project" value="UniProtKB-ARBA"/>
</dbReference>
<evidence type="ECO:0000313" key="7">
    <source>
        <dbReference type="EMBL" id="KAH7425713.1"/>
    </source>
</evidence>
<keyword evidence="4" id="KW-0408">Iron</keyword>
<keyword evidence="2" id="KW-0349">Heme</keyword>
<dbReference type="PANTHER" id="PTHR19353:SF19">
    <property type="entry name" value="DELTA(5) FATTY ACID DESATURASE C-RELATED"/>
    <property type="match status" value="1"/>
</dbReference>
<evidence type="ECO:0000313" key="8">
    <source>
        <dbReference type="Proteomes" id="UP000825935"/>
    </source>
</evidence>
<keyword evidence="5" id="KW-0812">Transmembrane</keyword>
<comment type="caution">
    <text evidence="7">The sequence shown here is derived from an EMBL/GenBank/DDBJ whole genome shotgun (WGS) entry which is preliminary data.</text>
</comment>
<feature type="transmembrane region" description="Helical" evidence="5">
    <location>
        <begin position="144"/>
        <end position="163"/>
    </location>
</feature>
<feature type="transmembrane region" description="Helical" evidence="5">
    <location>
        <begin position="169"/>
        <end position="190"/>
    </location>
</feature>
<keyword evidence="3" id="KW-0479">Metal-binding</keyword>
<dbReference type="PANTHER" id="PTHR19353">
    <property type="entry name" value="FATTY ACID DESATURASE 2"/>
    <property type="match status" value="1"/>
</dbReference>
<dbReference type="PIRSF" id="PIRSF015921">
    <property type="entry name" value="FA_sphinglp_des"/>
    <property type="match status" value="1"/>
</dbReference>
<dbReference type="OrthoDB" id="260091at2759"/>
<dbReference type="GO" id="GO:0016020">
    <property type="term" value="C:membrane"/>
    <property type="evidence" value="ECO:0007669"/>
    <property type="project" value="TreeGrafter"/>
</dbReference>
<dbReference type="EMBL" id="CM035416">
    <property type="protein sequence ID" value="KAH7425710.1"/>
    <property type="molecule type" value="Genomic_DNA"/>
</dbReference>
<dbReference type="AlphaFoldDB" id="A0A8T2TVT3"/>
<keyword evidence="8" id="KW-1185">Reference proteome</keyword>
<reference evidence="7" key="1">
    <citation type="submission" date="2021-08" db="EMBL/GenBank/DDBJ databases">
        <title>WGS assembly of Ceratopteris richardii.</title>
        <authorList>
            <person name="Marchant D.B."/>
            <person name="Chen G."/>
            <person name="Jenkins J."/>
            <person name="Shu S."/>
            <person name="Leebens-Mack J."/>
            <person name="Grimwood J."/>
            <person name="Schmutz J."/>
            <person name="Soltis P."/>
            <person name="Soltis D."/>
            <person name="Chen Z.-H."/>
        </authorList>
    </citation>
    <scope>NUCLEOTIDE SEQUENCE</scope>
    <source>
        <strain evidence="7">Whitten #5841</strain>
        <tissue evidence="7">Leaf</tissue>
    </source>
</reference>
<evidence type="ECO:0000256" key="3">
    <source>
        <dbReference type="ARBA" id="ARBA00022723"/>
    </source>
</evidence>
<evidence type="ECO:0000259" key="6">
    <source>
        <dbReference type="PROSITE" id="PS50255"/>
    </source>
</evidence>
<dbReference type="EMBL" id="CM035416">
    <property type="protein sequence ID" value="KAH7425713.1"/>
    <property type="molecule type" value="Genomic_DNA"/>
</dbReference>
<dbReference type="SMART" id="SM01117">
    <property type="entry name" value="Cyt-b5"/>
    <property type="match status" value="1"/>
</dbReference>
<proteinExistence type="inferred from homology"/>
<dbReference type="Gene3D" id="3.10.120.10">
    <property type="entry name" value="Cytochrome b5-like heme/steroid binding domain"/>
    <property type="match status" value="1"/>
</dbReference>
<dbReference type="Proteomes" id="UP000825935">
    <property type="component" value="Chromosome 11"/>
</dbReference>
<dbReference type="FunFam" id="3.10.120.10:FF:000007">
    <property type="entry name" value="Sulfite oxidase, mitochondrial"/>
    <property type="match status" value="1"/>
</dbReference>
<organism evidence="7 8">
    <name type="scientific">Ceratopteris richardii</name>
    <name type="common">Triangle waterfern</name>
    <dbReference type="NCBI Taxonomy" id="49495"/>
    <lineage>
        <taxon>Eukaryota</taxon>
        <taxon>Viridiplantae</taxon>
        <taxon>Streptophyta</taxon>
        <taxon>Embryophyta</taxon>
        <taxon>Tracheophyta</taxon>
        <taxon>Polypodiopsida</taxon>
        <taxon>Polypodiidae</taxon>
        <taxon>Polypodiales</taxon>
        <taxon>Pteridineae</taxon>
        <taxon>Pteridaceae</taxon>
        <taxon>Parkerioideae</taxon>
        <taxon>Ceratopteris</taxon>
    </lineage>
</organism>
<dbReference type="InterPro" id="IPR036400">
    <property type="entry name" value="Cyt_B5-like_heme/steroid_sf"/>
</dbReference>
<dbReference type="PROSITE" id="PS50255">
    <property type="entry name" value="CYTOCHROME_B5_2"/>
    <property type="match status" value="1"/>
</dbReference>
<feature type="transmembrane region" description="Helical" evidence="5">
    <location>
        <begin position="269"/>
        <end position="289"/>
    </location>
</feature>
<dbReference type="OMA" id="GWHHRHY"/>
<feature type="transmembrane region" description="Helical" evidence="5">
    <location>
        <begin position="342"/>
        <end position="363"/>
    </location>
</feature>
<evidence type="ECO:0000256" key="4">
    <source>
        <dbReference type="ARBA" id="ARBA00023004"/>
    </source>
</evidence>
<dbReference type="InterPro" id="IPR001199">
    <property type="entry name" value="Cyt_B5-like_heme/steroid-bd"/>
</dbReference>
<gene>
    <name evidence="7" type="ORF">KP509_11G067500</name>
</gene>
<dbReference type="GO" id="GO:0042759">
    <property type="term" value="P:long-chain fatty acid biosynthetic process"/>
    <property type="evidence" value="ECO:0007669"/>
    <property type="project" value="UniProtKB-ARBA"/>
</dbReference>
<dbReference type="SUPFAM" id="SSF55856">
    <property type="entry name" value="Cytochrome b5-like heme/steroid binding domain"/>
    <property type="match status" value="1"/>
</dbReference>
<name>A0A8T2TVT3_CERRI</name>
<dbReference type="Pfam" id="PF00173">
    <property type="entry name" value="Cyt-b5"/>
    <property type="match status" value="1"/>
</dbReference>
<dbReference type="InterPro" id="IPR005804">
    <property type="entry name" value="FA_desaturase_dom"/>
</dbReference>